<evidence type="ECO:0000256" key="1">
    <source>
        <dbReference type="SAM" id="Phobius"/>
    </source>
</evidence>
<proteinExistence type="predicted"/>
<keyword evidence="1" id="KW-0472">Membrane</keyword>
<organism evidence="2">
    <name type="scientific">Arundo donax</name>
    <name type="common">Giant reed</name>
    <name type="synonym">Donax arundinaceus</name>
    <dbReference type="NCBI Taxonomy" id="35708"/>
    <lineage>
        <taxon>Eukaryota</taxon>
        <taxon>Viridiplantae</taxon>
        <taxon>Streptophyta</taxon>
        <taxon>Embryophyta</taxon>
        <taxon>Tracheophyta</taxon>
        <taxon>Spermatophyta</taxon>
        <taxon>Magnoliopsida</taxon>
        <taxon>Liliopsida</taxon>
        <taxon>Poales</taxon>
        <taxon>Poaceae</taxon>
        <taxon>PACMAD clade</taxon>
        <taxon>Arundinoideae</taxon>
        <taxon>Arundineae</taxon>
        <taxon>Arundo</taxon>
    </lineage>
</organism>
<protein>
    <submittedName>
        <fullName evidence="2">Uncharacterized protein</fullName>
    </submittedName>
</protein>
<reference evidence="2" key="1">
    <citation type="submission" date="2014-09" db="EMBL/GenBank/DDBJ databases">
        <authorList>
            <person name="Magalhaes I.L.F."/>
            <person name="Oliveira U."/>
            <person name="Santos F.R."/>
            <person name="Vidigal T.H.D.A."/>
            <person name="Brescovit A.D."/>
            <person name="Santos A.J."/>
        </authorList>
    </citation>
    <scope>NUCLEOTIDE SEQUENCE</scope>
    <source>
        <tissue evidence="2">Shoot tissue taken approximately 20 cm above the soil surface</tissue>
    </source>
</reference>
<evidence type="ECO:0000313" key="2">
    <source>
        <dbReference type="EMBL" id="JAD45044.1"/>
    </source>
</evidence>
<reference evidence="2" key="2">
    <citation type="journal article" date="2015" name="Data Brief">
        <title>Shoot transcriptome of the giant reed, Arundo donax.</title>
        <authorList>
            <person name="Barrero R.A."/>
            <person name="Guerrero F.D."/>
            <person name="Moolhuijzen P."/>
            <person name="Goolsby J.A."/>
            <person name="Tidwell J."/>
            <person name="Bellgard S.E."/>
            <person name="Bellgard M.I."/>
        </authorList>
    </citation>
    <scope>NUCLEOTIDE SEQUENCE</scope>
    <source>
        <tissue evidence="2">Shoot tissue taken approximately 20 cm above the soil surface</tissue>
    </source>
</reference>
<dbReference type="EMBL" id="GBRH01252851">
    <property type="protein sequence ID" value="JAD45044.1"/>
    <property type="molecule type" value="Transcribed_RNA"/>
</dbReference>
<keyword evidence="1" id="KW-1133">Transmembrane helix</keyword>
<dbReference type="AlphaFoldDB" id="A0A0A9A088"/>
<name>A0A0A9A088_ARUDO</name>
<sequence length="49" mass="6008">MMIVLFFKYITDKQTILKLWTLLFIDLRLILMVCSYMSLTDHDQYTLFK</sequence>
<feature type="transmembrane region" description="Helical" evidence="1">
    <location>
        <begin position="20"/>
        <end position="39"/>
    </location>
</feature>
<accession>A0A0A9A088</accession>
<keyword evidence="1" id="KW-0812">Transmembrane</keyword>